<comment type="similarity">
    <text evidence="1">Belongs to the SNF7 family.</text>
</comment>
<dbReference type="GO" id="GO:0007034">
    <property type="term" value="P:vacuolar transport"/>
    <property type="evidence" value="ECO:0007669"/>
    <property type="project" value="InterPro"/>
</dbReference>
<dbReference type="InterPro" id="IPR005024">
    <property type="entry name" value="Snf7_fam"/>
</dbReference>
<dbReference type="AlphaFoldDB" id="A0A0T6AW55"/>
<dbReference type="PANTHER" id="PTHR10476">
    <property type="entry name" value="CHARGED MULTIVESICULAR BODY PROTEIN"/>
    <property type="match status" value="1"/>
</dbReference>
<keyword evidence="4" id="KW-1185">Reference proteome</keyword>
<evidence type="ECO:0008006" key="5">
    <source>
        <dbReference type="Google" id="ProtNLM"/>
    </source>
</evidence>
<reference evidence="3 4" key="1">
    <citation type="submission" date="2015-09" db="EMBL/GenBank/DDBJ databases">
        <title>Draft genome of the scarab beetle Oryctes borbonicus.</title>
        <authorList>
            <person name="Meyer J.M."/>
            <person name="Markov G.V."/>
            <person name="Baskaran P."/>
            <person name="Herrmann M."/>
            <person name="Sommer R.J."/>
            <person name="Roedelsperger C."/>
        </authorList>
    </citation>
    <scope>NUCLEOTIDE SEQUENCE [LARGE SCALE GENOMIC DNA]</scope>
    <source>
        <strain evidence="3">OB123</strain>
        <tissue evidence="3">Whole animal</tissue>
    </source>
</reference>
<dbReference type="Gene3D" id="6.10.140.1230">
    <property type="match status" value="1"/>
</dbReference>
<evidence type="ECO:0000256" key="1">
    <source>
        <dbReference type="ARBA" id="ARBA00006190"/>
    </source>
</evidence>
<feature type="compositionally biased region" description="Basic and acidic residues" evidence="2">
    <location>
        <begin position="183"/>
        <end position="199"/>
    </location>
</feature>
<evidence type="ECO:0000313" key="4">
    <source>
        <dbReference type="Proteomes" id="UP000051574"/>
    </source>
</evidence>
<evidence type="ECO:0000256" key="2">
    <source>
        <dbReference type="SAM" id="MobiDB-lite"/>
    </source>
</evidence>
<organism evidence="3 4">
    <name type="scientific">Oryctes borbonicus</name>
    <dbReference type="NCBI Taxonomy" id="1629725"/>
    <lineage>
        <taxon>Eukaryota</taxon>
        <taxon>Metazoa</taxon>
        <taxon>Ecdysozoa</taxon>
        <taxon>Arthropoda</taxon>
        <taxon>Hexapoda</taxon>
        <taxon>Insecta</taxon>
        <taxon>Pterygota</taxon>
        <taxon>Neoptera</taxon>
        <taxon>Endopterygota</taxon>
        <taxon>Coleoptera</taxon>
        <taxon>Polyphaga</taxon>
        <taxon>Scarabaeiformia</taxon>
        <taxon>Scarabaeidae</taxon>
        <taxon>Dynastinae</taxon>
        <taxon>Oryctes</taxon>
    </lineage>
</organism>
<dbReference type="EMBL" id="LJIG01022688">
    <property type="protein sequence ID" value="KRT79236.1"/>
    <property type="molecule type" value="Genomic_DNA"/>
</dbReference>
<dbReference type="Proteomes" id="UP000051574">
    <property type="component" value="Unassembled WGS sequence"/>
</dbReference>
<feature type="compositionally biased region" description="Basic and acidic residues" evidence="2">
    <location>
        <begin position="8"/>
        <end position="34"/>
    </location>
</feature>
<evidence type="ECO:0000313" key="3">
    <source>
        <dbReference type="EMBL" id="KRT79236.1"/>
    </source>
</evidence>
<accession>A0A0T6AW55</accession>
<dbReference type="OrthoDB" id="5594417at2759"/>
<protein>
    <recommendedName>
        <fullName evidence="5">Snf7</fullName>
    </recommendedName>
</protein>
<feature type="region of interest" description="Disordered" evidence="2">
    <location>
        <begin position="174"/>
        <end position="212"/>
    </location>
</feature>
<sequence length="212" mass="23743">MFNFFGKPDPKEEQRKVDRQLRKAGRDIERDRRELEKQEKLLELEIKRLAKEGNREGCAILAKQLVQLRKQKTRTFQANSKIQGIGFQNKAMQANVKLADAMGVAGKTMADMNSVLKPEQVLATVDSFGKASMKMDMTEEMINDSLDDILNESGDEQESDNIVTQVLDEIGIEVSGKVSEAPAPDKGKLGESSKSKQLTDDDILEQLSKLRS</sequence>
<gene>
    <name evidence="3" type="ORF">AMK59_7505</name>
</gene>
<feature type="region of interest" description="Disordered" evidence="2">
    <location>
        <begin position="1"/>
        <end position="34"/>
    </location>
</feature>
<dbReference type="Pfam" id="PF03357">
    <property type="entry name" value="Snf7"/>
    <property type="match status" value="1"/>
</dbReference>
<name>A0A0T6AW55_9SCAR</name>
<proteinExistence type="inferred from homology"/>
<comment type="caution">
    <text evidence="3">The sequence shown here is derived from an EMBL/GenBank/DDBJ whole genome shotgun (WGS) entry which is preliminary data.</text>
</comment>